<accession>A0AA38TIP6</accession>
<feature type="compositionally biased region" description="Basic residues" evidence="1">
    <location>
        <begin position="154"/>
        <end position="163"/>
    </location>
</feature>
<feature type="region of interest" description="Disordered" evidence="1">
    <location>
        <begin position="138"/>
        <end position="163"/>
    </location>
</feature>
<comment type="caution">
    <text evidence="2">The sequence shown here is derived from an EMBL/GenBank/DDBJ whole genome shotgun (WGS) entry which is preliminary data.</text>
</comment>
<proteinExistence type="predicted"/>
<evidence type="ECO:0000313" key="3">
    <source>
        <dbReference type="Proteomes" id="UP001172457"/>
    </source>
</evidence>
<dbReference type="EMBL" id="JARYMX010000004">
    <property type="protein sequence ID" value="KAJ9551243.1"/>
    <property type="molecule type" value="Genomic_DNA"/>
</dbReference>
<sequence>MMIVWDFDRTIMDDDSDRWVVVAMGSVELFDWNLMTLNDFDVFRTKNHICNRDHTRVLTTQCRNRNCVRLPIVSLVMYEVNWENKNITLIQYFGNMTVVRVRRDKPNLQTTFQHNQDFRSTRVRVRWVDPPWRVINTSQRDSKSVESSQLSHGNRGHPGPHRI</sequence>
<feature type="compositionally biased region" description="Polar residues" evidence="1">
    <location>
        <begin position="138"/>
        <end position="152"/>
    </location>
</feature>
<dbReference type="Proteomes" id="UP001172457">
    <property type="component" value="Chromosome 4"/>
</dbReference>
<organism evidence="2 3">
    <name type="scientific">Centaurea solstitialis</name>
    <name type="common">yellow star-thistle</name>
    <dbReference type="NCBI Taxonomy" id="347529"/>
    <lineage>
        <taxon>Eukaryota</taxon>
        <taxon>Viridiplantae</taxon>
        <taxon>Streptophyta</taxon>
        <taxon>Embryophyta</taxon>
        <taxon>Tracheophyta</taxon>
        <taxon>Spermatophyta</taxon>
        <taxon>Magnoliopsida</taxon>
        <taxon>eudicotyledons</taxon>
        <taxon>Gunneridae</taxon>
        <taxon>Pentapetalae</taxon>
        <taxon>asterids</taxon>
        <taxon>campanulids</taxon>
        <taxon>Asterales</taxon>
        <taxon>Asteraceae</taxon>
        <taxon>Carduoideae</taxon>
        <taxon>Cardueae</taxon>
        <taxon>Centaureinae</taxon>
        <taxon>Centaurea</taxon>
    </lineage>
</organism>
<name>A0AA38TIP6_9ASTR</name>
<reference evidence="2" key="1">
    <citation type="submission" date="2023-03" db="EMBL/GenBank/DDBJ databases">
        <title>Chromosome-scale reference genome and RAD-based genetic map of yellow starthistle (Centaurea solstitialis) reveal putative structural variation and QTLs associated with invader traits.</title>
        <authorList>
            <person name="Reatini B."/>
            <person name="Cang F.A."/>
            <person name="Jiang Q."/>
            <person name="Mckibben M.T.W."/>
            <person name="Barker M.S."/>
            <person name="Rieseberg L.H."/>
            <person name="Dlugosch K.M."/>
        </authorList>
    </citation>
    <scope>NUCLEOTIDE SEQUENCE</scope>
    <source>
        <strain evidence="2">CAN-66</strain>
        <tissue evidence="2">Leaf</tissue>
    </source>
</reference>
<evidence type="ECO:0000256" key="1">
    <source>
        <dbReference type="SAM" id="MobiDB-lite"/>
    </source>
</evidence>
<gene>
    <name evidence="2" type="ORF">OSB04_015288</name>
</gene>
<protein>
    <submittedName>
        <fullName evidence="2">Uncharacterized protein</fullName>
    </submittedName>
</protein>
<evidence type="ECO:0000313" key="2">
    <source>
        <dbReference type="EMBL" id="KAJ9551243.1"/>
    </source>
</evidence>
<dbReference type="AlphaFoldDB" id="A0AA38TIP6"/>
<keyword evidence="3" id="KW-1185">Reference proteome</keyword>